<gene>
    <name evidence="14" type="ordered locus">PCC8801_3999</name>
</gene>
<dbReference type="Gene3D" id="3.40.50.300">
    <property type="entry name" value="P-loop containing nucleotide triphosphate hydrolases"/>
    <property type="match status" value="1"/>
</dbReference>
<evidence type="ECO:0000256" key="4">
    <source>
        <dbReference type="ARBA" id="ARBA00022679"/>
    </source>
</evidence>
<dbReference type="AlphaFoldDB" id="B7K5B2"/>
<dbReference type="PRINTS" id="PR00449">
    <property type="entry name" value="RASTRNSFRMNG"/>
</dbReference>
<dbReference type="InterPro" id="IPR020859">
    <property type="entry name" value="ROC"/>
</dbReference>
<keyword evidence="12" id="KW-1133">Transmembrane helix</keyword>
<accession>B7K5B2</accession>
<evidence type="ECO:0000256" key="7">
    <source>
        <dbReference type="ARBA" id="ARBA00022777"/>
    </source>
</evidence>
<keyword evidence="4" id="KW-0808">Transferase</keyword>
<evidence type="ECO:0000313" key="15">
    <source>
        <dbReference type="Proteomes" id="UP000008204"/>
    </source>
</evidence>
<dbReference type="GO" id="GO:0004674">
    <property type="term" value="F:protein serine/threonine kinase activity"/>
    <property type="evidence" value="ECO:0007669"/>
    <property type="project" value="UniProtKB-KW"/>
</dbReference>
<keyword evidence="2" id="KW-0723">Serine/threonine-protein kinase</keyword>
<dbReference type="Gene3D" id="1.10.10.2200">
    <property type="match status" value="1"/>
</dbReference>
<evidence type="ECO:0000256" key="9">
    <source>
        <dbReference type="ARBA" id="ARBA00023134"/>
    </source>
</evidence>
<keyword evidence="9" id="KW-0342">GTP-binding</keyword>
<keyword evidence="15" id="KW-1185">Reference proteome</keyword>
<dbReference type="Pfam" id="PF16095">
    <property type="entry name" value="COR-A"/>
    <property type="match status" value="1"/>
</dbReference>
<feature type="transmembrane region" description="Helical" evidence="12">
    <location>
        <begin position="869"/>
        <end position="892"/>
    </location>
</feature>
<dbReference type="Pfam" id="PF25497">
    <property type="entry name" value="COR-B"/>
    <property type="match status" value="1"/>
</dbReference>
<dbReference type="eggNOG" id="COG4886">
    <property type="taxonomic scope" value="Bacteria"/>
</dbReference>
<organism evidence="14 15">
    <name type="scientific">Rippkaea orientalis (strain PCC 8801 / RF-1)</name>
    <name type="common">Cyanothece sp. (strain PCC 8801)</name>
    <dbReference type="NCBI Taxonomy" id="41431"/>
    <lineage>
        <taxon>Bacteria</taxon>
        <taxon>Bacillati</taxon>
        <taxon>Cyanobacteriota</taxon>
        <taxon>Cyanophyceae</taxon>
        <taxon>Oscillatoriophycideae</taxon>
        <taxon>Chroococcales</taxon>
        <taxon>Aphanothecaceae</taxon>
        <taxon>Rippkaea</taxon>
        <taxon>Rippkaea orientalis</taxon>
    </lineage>
</organism>
<evidence type="ECO:0000256" key="3">
    <source>
        <dbReference type="ARBA" id="ARBA00022614"/>
    </source>
</evidence>
<sequence length="937" mass="109073">MVNTDTEIIKLIEEAARNKVETLDLTFKRLTSLPPEIGQLKNHLKFLDLRNNKLKTLPPEIGTLQSLNALFLTTNYLEELPPEIGNLSTLHRLSLTENKLSHLPQEFGNLIGLTELYLANNQLNSLPTEFGRLINLERLSLSNNQLTLLPEEFGNLKKLSWLDLKSNKLESLNPEIRDLKQLSKLNISYNQLTNLPPQISEVESLIELNASYNQLTILPGELGELSNLDLLNLSHNKIEKLPREIGQLKNLNTLNLIYNNLYYLPSQIGELSQLIDLRLSHNYLDNIPSEIEKLRKLTTLYLGYNKLKILPTGIIQLVRFGQLTILDLKENLLSIPPEIIWSKNDPNKIIDFYEKQQLNHEKQHLNEAKILLVGQGAVGKTSLIRRLIYGQFDIQQPKTHGINIKSWYLNINNNQDVKLNVWDFGGQEIYHATHQFFLTQRSLYLLVLNSRLDERDNQLEYWLQIIQSYGNSSPIIIVINRIDEHFLDLDRRGLRNKYPNIKAFVETSCKTGYGMDELQETIAYEVSQLSHIYDELPRNWLIIKAELEKKKEQNWDYISYEEYQEMCKQYDIITQEEQKALISFLHNLGVALNFQDDPRLKDTNILNPLWVTNGVYKILDDKALENHYKGILIPGMLERILDDAKYPRHKHMFILEMMRKFELCFQLEKAGEPEFLIADLLPKEEPENLNQWEKGLAFEYHYSVLPSSILSRFIVRMSQLIYNNLYWRNGVVLKDEDNLALIKADRYSNKIFIWVSGLEETRRDLLKAIRIDFQQIHQNVPGIEVTEKIVIPNHSEIVVDYQYLLDLEQMEITHFVPVGLKAQINVKELLEGFISEQERSQKSEVFPIKSPIYEPVNTPKKTKVKTYKLVFLNPLVVYNISFLITFSILIIFSKSLPIYLLAIIILLGLILMITIVILKDNQNNKKLIQSTFKKKQK</sequence>
<evidence type="ECO:0000256" key="8">
    <source>
        <dbReference type="ARBA" id="ARBA00022840"/>
    </source>
</evidence>
<dbReference type="Proteomes" id="UP000008204">
    <property type="component" value="Chromosome"/>
</dbReference>
<keyword evidence="6" id="KW-0547">Nucleotide-binding</keyword>
<dbReference type="InterPro" id="IPR001611">
    <property type="entry name" value="Leu-rich_rpt"/>
</dbReference>
<comment type="catalytic activity">
    <reaction evidence="11">
        <text>L-seryl-[protein] + ATP = O-phospho-L-seryl-[protein] + ADP + H(+)</text>
        <dbReference type="Rhea" id="RHEA:17989"/>
        <dbReference type="Rhea" id="RHEA-COMP:9863"/>
        <dbReference type="Rhea" id="RHEA-COMP:11604"/>
        <dbReference type="ChEBI" id="CHEBI:15378"/>
        <dbReference type="ChEBI" id="CHEBI:29999"/>
        <dbReference type="ChEBI" id="CHEBI:30616"/>
        <dbReference type="ChEBI" id="CHEBI:83421"/>
        <dbReference type="ChEBI" id="CHEBI:456216"/>
        <dbReference type="EC" id="2.7.11.1"/>
    </reaction>
</comment>
<dbReference type="InterPro" id="IPR005225">
    <property type="entry name" value="Small_GTP-bd"/>
</dbReference>
<dbReference type="OrthoDB" id="459949at2"/>
<dbReference type="InterPro" id="IPR003591">
    <property type="entry name" value="Leu-rich_rpt_typical-subtyp"/>
</dbReference>
<dbReference type="PROSITE" id="PS51419">
    <property type="entry name" value="RAB"/>
    <property type="match status" value="1"/>
</dbReference>
<keyword evidence="5" id="KW-0677">Repeat</keyword>
<dbReference type="SMART" id="SM00173">
    <property type="entry name" value="RAS"/>
    <property type="match status" value="1"/>
</dbReference>
<dbReference type="InterPro" id="IPR027417">
    <property type="entry name" value="P-loop_NTPase"/>
</dbReference>
<evidence type="ECO:0000259" key="13">
    <source>
        <dbReference type="PROSITE" id="PS51424"/>
    </source>
</evidence>
<dbReference type="InterPro" id="IPR036388">
    <property type="entry name" value="WH-like_DNA-bd_sf"/>
</dbReference>
<dbReference type="eggNOG" id="COG1100">
    <property type="taxonomic scope" value="Bacteria"/>
</dbReference>
<evidence type="ECO:0000256" key="10">
    <source>
        <dbReference type="ARBA" id="ARBA00047899"/>
    </source>
</evidence>
<dbReference type="PROSITE" id="PS51450">
    <property type="entry name" value="LRR"/>
    <property type="match status" value="6"/>
</dbReference>
<proteinExistence type="predicted"/>
<evidence type="ECO:0000256" key="12">
    <source>
        <dbReference type="SAM" id="Phobius"/>
    </source>
</evidence>
<dbReference type="EC" id="2.7.11.1" evidence="1"/>
<dbReference type="GO" id="GO:0005525">
    <property type="term" value="F:GTP binding"/>
    <property type="evidence" value="ECO:0007669"/>
    <property type="project" value="UniProtKB-KW"/>
</dbReference>
<dbReference type="GO" id="GO:0005524">
    <property type="term" value="F:ATP binding"/>
    <property type="evidence" value="ECO:0007669"/>
    <property type="project" value="UniProtKB-KW"/>
</dbReference>
<dbReference type="KEGG" id="cyp:PCC8801_3999"/>
<dbReference type="Pfam" id="PF08477">
    <property type="entry name" value="Roc"/>
    <property type="match status" value="1"/>
</dbReference>
<keyword evidence="7" id="KW-0418">Kinase</keyword>
<keyword evidence="8" id="KW-0067">ATP-binding</keyword>
<dbReference type="PROSITE" id="PS51424">
    <property type="entry name" value="ROC"/>
    <property type="match status" value="1"/>
</dbReference>
<dbReference type="Pfam" id="PF23598">
    <property type="entry name" value="LRR_14"/>
    <property type="match status" value="1"/>
</dbReference>
<dbReference type="Gene3D" id="3.80.10.10">
    <property type="entry name" value="Ribonuclease Inhibitor"/>
    <property type="match status" value="4"/>
</dbReference>
<dbReference type="Gene3D" id="3.30.310.200">
    <property type="match status" value="1"/>
</dbReference>
<dbReference type="SMART" id="SM00369">
    <property type="entry name" value="LRR_TYP"/>
    <property type="match status" value="12"/>
</dbReference>
<protein>
    <recommendedName>
        <fullName evidence="1">non-specific serine/threonine protein kinase</fullName>
        <ecNumber evidence="1">2.7.11.1</ecNumber>
    </recommendedName>
</protein>
<dbReference type="InterPro" id="IPR055414">
    <property type="entry name" value="LRR_R13L4/SHOC2-like"/>
</dbReference>
<dbReference type="PANTHER" id="PTHR48051:SF54">
    <property type="entry name" value="LEUCINE-RICH REPEAT-CONTAINING PROTEIN"/>
    <property type="match status" value="1"/>
</dbReference>
<dbReference type="GO" id="GO:0005737">
    <property type="term" value="C:cytoplasm"/>
    <property type="evidence" value="ECO:0007669"/>
    <property type="project" value="TreeGrafter"/>
</dbReference>
<dbReference type="Pfam" id="PF13855">
    <property type="entry name" value="LRR_8"/>
    <property type="match status" value="1"/>
</dbReference>
<keyword evidence="12" id="KW-0472">Membrane</keyword>
<reference evidence="15" key="1">
    <citation type="journal article" date="2011" name="MBio">
        <title>Novel metabolic attributes of the genus Cyanothece, comprising a group of unicellular nitrogen-fixing Cyanobacteria.</title>
        <authorList>
            <person name="Bandyopadhyay A."/>
            <person name="Elvitigala T."/>
            <person name="Welsh E."/>
            <person name="Stockel J."/>
            <person name="Liberton M."/>
            <person name="Min H."/>
            <person name="Sherman L.A."/>
            <person name="Pakrasi H.B."/>
        </authorList>
    </citation>
    <scope>NUCLEOTIDE SEQUENCE [LARGE SCALE GENOMIC DNA]</scope>
    <source>
        <strain evidence="15">PCC 8801</strain>
    </source>
</reference>
<dbReference type="STRING" id="41431.PCC8801_3999"/>
<feature type="transmembrane region" description="Helical" evidence="12">
    <location>
        <begin position="898"/>
        <end position="918"/>
    </location>
</feature>
<evidence type="ECO:0000256" key="2">
    <source>
        <dbReference type="ARBA" id="ARBA00022527"/>
    </source>
</evidence>
<dbReference type="InterPro" id="IPR057263">
    <property type="entry name" value="COR-B"/>
</dbReference>
<dbReference type="SMART" id="SM00175">
    <property type="entry name" value="RAB"/>
    <property type="match status" value="1"/>
</dbReference>
<comment type="catalytic activity">
    <reaction evidence="10">
        <text>L-threonyl-[protein] + ATP = O-phospho-L-threonyl-[protein] + ADP + H(+)</text>
        <dbReference type="Rhea" id="RHEA:46608"/>
        <dbReference type="Rhea" id="RHEA-COMP:11060"/>
        <dbReference type="Rhea" id="RHEA-COMP:11605"/>
        <dbReference type="ChEBI" id="CHEBI:15378"/>
        <dbReference type="ChEBI" id="CHEBI:30013"/>
        <dbReference type="ChEBI" id="CHEBI:30616"/>
        <dbReference type="ChEBI" id="CHEBI:61977"/>
        <dbReference type="ChEBI" id="CHEBI:456216"/>
        <dbReference type="EC" id="2.7.11.1"/>
    </reaction>
</comment>
<dbReference type="SMART" id="SM00364">
    <property type="entry name" value="LRR_BAC"/>
    <property type="match status" value="10"/>
</dbReference>
<keyword evidence="3" id="KW-0433">Leucine-rich repeat</keyword>
<evidence type="ECO:0000313" key="14">
    <source>
        <dbReference type="EMBL" id="ACK67938.1"/>
    </source>
</evidence>
<evidence type="ECO:0000256" key="6">
    <source>
        <dbReference type="ARBA" id="ARBA00022741"/>
    </source>
</evidence>
<name>B7K5B2_RIPO1</name>
<dbReference type="InterPro" id="IPR032171">
    <property type="entry name" value="COR-A"/>
</dbReference>
<dbReference type="InterPro" id="IPR032675">
    <property type="entry name" value="LRR_dom_sf"/>
</dbReference>
<dbReference type="HOGENOM" id="CLU_006878_0_0_3"/>
<dbReference type="Gene3D" id="1.10.10.10">
    <property type="entry name" value="Winged helix-like DNA-binding domain superfamily/Winged helix DNA-binding domain"/>
    <property type="match status" value="1"/>
</dbReference>
<dbReference type="EMBL" id="CP001287">
    <property type="protein sequence ID" value="ACK67938.1"/>
    <property type="molecule type" value="Genomic_DNA"/>
</dbReference>
<dbReference type="SUPFAM" id="SSF52540">
    <property type="entry name" value="P-loop containing nucleoside triphosphate hydrolases"/>
    <property type="match status" value="1"/>
</dbReference>
<dbReference type="NCBIfam" id="TIGR00231">
    <property type="entry name" value="small_GTP"/>
    <property type="match status" value="1"/>
</dbReference>
<dbReference type="InterPro" id="IPR050216">
    <property type="entry name" value="LRR_domain-containing"/>
</dbReference>
<evidence type="ECO:0000256" key="11">
    <source>
        <dbReference type="ARBA" id="ARBA00048679"/>
    </source>
</evidence>
<dbReference type="PANTHER" id="PTHR48051">
    <property type="match status" value="1"/>
</dbReference>
<keyword evidence="12" id="KW-0812">Transmembrane</keyword>
<evidence type="ECO:0000256" key="1">
    <source>
        <dbReference type="ARBA" id="ARBA00012513"/>
    </source>
</evidence>
<dbReference type="RefSeq" id="WP_012597192.1">
    <property type="nucleotide sequence ID" value="NC_011726.1"/>
</dbReference>
<evidence type="ECO:0000256" key="5">
    <source>
        <dbReference type="ARBA" id="ARBA00022737"/>
    </source>
</evidence>
<dbReference type="SUPFAM" id="SSF52058">
    <property type="entry name" value="L domain-like"/>
    <property type="match status" value="1"/>
</dbReference>
<feature type="domain" description="Roc" evidence="13">
    <location>
        <begin position="361"/>
        <end position="529"/>
    </location>
</feature>